<feature type="transmembrane region" description="Helical" evidence="2">
    <location>
        <begin position="167"/>
        <end position="191"/>
    </location>
</feature>
<name>A0A1C5HKF9_9ACTN</name>
<dbReference type="EMBL" id="LT607750">
    <property type="protein sequence ID" value="SCG46496.1"/>
    <property type="molecule type" value="Genomic_DNA"/>
</dbReference>
<organism evidence="3 4">
    <name type="scientific">Micromonospora echinaurantiaca</name>
    <dbReference type="NCBI Taxonomy" id="47857"/>
    <lineage>
        <taxon>Bacteria</taxon>
        <taxon>Bacillati</taxon>
        <taxon>Actinomycetota</taxon>
        <taxon>Actinomycetes</taxon>
        <taxon>Micromonosporales</taxon>
        <taxon>Micromonosporaceae</taxon>
        <taxon>Micromonospora</taxon>
    </lineage>
</organism>
<dbReference type="Proteomes" id="UP000198217">
    <property type="component" value="Chromosome I"/>
</dbReference>
<protein>
    <recommendedName>
        <fullName evidence="5">Phosphoglycerol transferase MdoB</fullName>
    </recommendedName>
</protein>
<feature type="compositionally biased region" description="Polar residues" evidence="1">
    <location>
        <begin position="1"/>
        <end position="14"/>
    </location>
</feature>
<evidence type="ECO:0000313" key="3">
    <source>
        <dbReference type="EMBL" id="SCG46496.1"/>
    </source>
</evidence>
<dbReference type="SUPFAM" id="SSF53649">
    <property type="entry name" value="Alkaline phosphatase-like"/>
    <property type="match status" value="1"/>
</dbReference>
<dbReference type="AlphaFoldDB" id="A0A1C5HKF9"/>
<accession>A0A1C5HKF9</accession>
<reference evidence="3 4" key="1">
    <citation type="submission" date="2016-06" db="EMBL/GenBank/DDBJ databases">
        <authorList>
            <person name="Kjaerup R.B."/>
            <person name="Dalgaard T.S."/>
            <person name="Juul-Madsen H.R."/>
        </authorList>
    </citation>
    <scope>NUCLEOTIDE SEQUENCE [LARGE SCALE GENOMIC DNA]</scope>
    <source>
        <strain evidence="3 4">DSM 43904</strain>
    </source>
</reference>
<feature type="transmembrane region" description="Helical" evidence="2">
    <location>
        <begin position="203"/>
        <end position="222"/>
    </location>
</feature>
<evidence type="ECO:0008006" key="5">
    <source>
        <dbReference type="Google" id="ProtNLM"/>
    </source>
</evidence>
<keyword evidence="4" id="KW-1185">Reference proteome</keyword>
<feature type="region of interest" description="Disordered" evidence="1">
    <location>
        <begin position="1"/>
        <end position="49"/>
    </location>
</feature>
<feature type="transmembrane region" description="Helical" evidence="2">
    <location>
        <begin position="84"/>
        <end position="102"/>
    </location>
</feature>
<feature type="transmembrane region" description="Helical" evidence="2">
    <location>
        <begin position="54"/>
        <end position="72"/>
    </location>
</feature>
<evidence type="ECO:0000256" key="1">
    <source>
        <dbReference type="SAM" id="MobiDB-lite"/>
    </source>
</evidence>
<evidence type="ECO:0000256" key="2">
    <source>
        <dbReference type="SAM" id="Phobius"/>
    </source>
</evidence>
<keyword evidence="2" id="KW-1133">Transmembrane helix</keyword>
<sequence>MSIQTPPRPQSTASDGRVAAPRHSLPDAGSEHRTAEADPTRTPAGPDRRRARAVAARVTTVLAGALVLVALTVPSRPGQLTPAAFLRIPLEGLLVAALLLALPGRARRLVAAATGTLLALLTVLKLADLGFRSALGRPFDLVLDWALLDDAVGFLTDSFGRAGGTGAVVGVLVLVVVLVLALAAAVLRLAGLAGRHGVGARRVVAALVVLWVAAAAAGIRVAPGVPVADTAATALVRDHARQAQARLRDREAFTAQVGADPFRHTPGAELLTALRGKDVIVAFVESYGRDAVEDPEFARVGEVLDAGTERLRAAGFGARSGFLTSPTTGGGSWLAHDTLLSGLWIDNEQRHRSLLASDRLTLGGAFRRAGWDTVGVMPAATQPWPEGSFFGYDRYYDAAGLDYQGPKFSYAPMPDQYTLATFQRRERDVADRPPLMAEIPLISSHSPWTRIPKVIDWTAVGDGSVYHDAAVSNPKSQPRVGYRKAVEYSLRTLISYLETYGDRDLVLVFLGDHQPAPVVTGDDASRDVPVSIVAADPAVLDRIAGWGWQDGLRPGPEAPVWPMDAFRDRFLTAFSADPPAGRAHGR</sequence>
<gene>
    <name evidence="3" type="ORF">GA0070609_1785</name>
</gene>
<keyword evidence="2" id="KW-0472">Membrane</keyword>
<feature type="compositionally biased region" description="Basic and acidic residues" evidence="1">
    <location>
        <begin position="29"/>
        <end position="39"/>
    </location>
</feature>
<evidence type="ECO:0000313" key="4">
    <source>
        <dbReference type="Proteomes" id="UP000198217"/>
    </source>
</evidence>
<dbReference type="InterPro" id="IPR017850">
    <property type="entry name" value="Alkaline_phosphatase_core_sf"/>
</dbReference>
<dbReference type="Gene3D" id="3.40.720.10">
    <property type="entry name" value="Alkaline Phosphatase, subunit A"/>
    <property type="match status" value="1"/>
</dbReference>
<feature type="transmembrane region" description="Helical" evidence="2">
    <location>
        <begin position="109"/>
        <end position="127"/>
    </location>
</feature>
<keyword evidence="2" id="KW-0812">Transmembrane</keyword>
<proteinExistence type="predicted"/>